<dbReference type="CDD" id="cd02149">
    <property type="entry name" value="NfsB-like"/>
    <property type="match status" value="1"/>
</dbReference>
<comment type="caution">
    <text evidence="5">The sequence shown here is derived from an EMBL/GenBank/DDBJ whole genome shotgun (WGS) entry which is preliminary data.</text>
</comment>
<evidence type="ECO:0000259" key="4">
    <source>
        <dbReference type="Pfam" id="PF00881"/>
    </source>
</evidence>
<keyword evidence="2" id="KW-0521">NADP</keyword>
<reference evidence="5 6" key="1">
    <citation type="submission" date="2020-09" db="EMBL/GenBank/DDBJ databases">
        <title>Marinomonas sp. nov., isolated from the cysticercosis algae of Qingdao, China.</title>
        <authorList>
            <person name="Sun X."/>
        </authorList>
    </citation>
    <scope>NUCLEOTIDE SEQUENCE [LARGE SCALE GENOMIC DNA]</scope>
    <source>
        <strain evidence="5 6">SM2066</strain>
    </source>
</reference>
<dbReference type="InterPro" id="IPR029479">
    <property type="entry name" value="Nitroreductase"/>
</dbReference>
<organism evidence="5 6">
    <name type="scientific">Marinomonas colpomeniae</name>
    <dbReference type="NCBI Taxonomy" id="2774408"/>
    <lineage>
        <taxon>Bacteria</taxon>
        <taxon>Pseudomonadati</taxon>
        <taxon>Pseudomonadota</taxon>
        <taxon>Gammaproteobacteria</taxon>
        <taxon>Oceanospirillales</taxon>
        <taxon>Oceanospirillaceae</taxon>
        <taxon>Marinomonas</taxon>
    </lineage>
</organism>
<dbReference type="InterPro" id="IPR000415">
    <property type="entry name" value="Nitroreductase-like"/>
</dbReference>
<evidence type="ECO:0000313" key="6">
    <source>
        <dbReference type="Proteomes" id="UP000604161"/>
    </source>
</evidence>
<dbReference type="PANTHER" id="PTHR43673:SF10">
    <property type="entry name" value="NADH DEHYDROGENASE_NAD(P)H NITROREDUCTASE XCC3605-RELATED"/>
    <property type="match status" value="1"/>
</dbReference>
<gene>
    <name evidence="5" type="ORF">IF202_00440</name>
</gene>
<dbReference type="PANTHER" id="PTHR43673">
    <property type="entry name" value="NAD(P)H NITROREDUCTASE YDGI-RELATED"/>
    <property type="match status" value="1"/>
</dbReference>
<evidence type="ECO:0000256" key="1">
    <source>
        <dbReference type="ARBA" id="ARBA00007118"/>
    </source>
</evidence>
<comment type="similarity">
    <text evidence="1">Belongs to the nitroreductase family.</text>
</comment>
<dbReference type="RefSeq" id="WP_191592908.1">
    <property type="nucleotide sequence ID" value="NZ_JACYFC010000001.1"/>
</dbReference>
<evidence type="ECO:0000256" key="3">
    <source>
        <dbReference type="ARBA" id="ARBA00023002"/>
    </source>
</evidence>
<evidence type="ECO:0000313" key="5">
    <source>
        <dbReference type="EMBL" id="MBD5769506.1"/>
    </source>
</evidence>
<protein>
    <submittedName>
        <fullName evidence="5">Nitroreductase family protein</fullName>
    </submittedName>
</protein>
<proteinExistence type="inferred from homology"/>
<feature type="domain" description="Nitroreductase" evidence="4">
    <location>
        <begin position="10"/>
        <end position="193"/>
    </location>
</feature>
<accession>A0ABR8NTY3</accession>
<evidence type="ECO:0000256" key="2">
    <source>
        <dbReference type="ARBA" id="ARBA00022857"/>
    </source>
</evidence>
<dbReference type="EMBL" id="JACYFC010000001">
    <property type="protein sequence ID" value="MBD5769506.1"/>
    <property type="molecule type" value="Genomic_DNA"/>
</dbReference>
<dbReference type="InterPro" id="IPR033878">
    <property type="entry name" value="NfsB-like"/>
</dbReference>
<dbReference type="Gene3D" id="3.40.109.10">
    <property type="entry name" value="NADH Oxidase"/>
    <property type="match status" value="1"/>
</dbReference>
<dbReference type="Pfam" id="PF00881">
    <property type="entry name" value="Nitroreductase"/>
    <property type="match status" value="1"/>
</dbReference>
<dbReference type="SUPFAM" id="SSF55469">
    <property type="entry name" value="FMN-dependent nitroreductase-like"/>
    <property type="match status" value="1"/>
</dbReference>
<keyword evidence="6" id="KW-1185">Reference proteome</keyword>
<sequence length="218" mass="24530">MSHSIITDLEKRHTVKHYDESKTISKEDLDVIYETLRLSPSSINSQPWKFIIIESSKAKQSFEDTFANKFQFNQKHAKAASHVILFAHKTHYSRADYGKVIDRDIEIGRTKPEDKEQAFGAFAFVDMNTDETGNNAAWTKAQTYIALGNTMHALARLNISSTPMEGVDAELISELFSEELAGYQCDVALAMGYNDPVSDYNAAMPKSRLVKNDIITVL</sequence>
<keyword evidence="3" id="KW-0560">Oxidoreductase</keyword>
<name>A0ABR8NTY3_9GAMM</name>
<dbReference type="Proteomes" id="UP000604161">
    <property type="component" value="Unassembled WGS sequence"/>
</dbReference>